<dbReference type="Proteomes" id="UP000282106">
    <property type="component" value="Unassembled WGS sequence"/>
</dbReference>
<dbReference type="InterPro" id="IPR050109">
    <property type="entry name" value="HTH-type_TetR-like_transc_reg"/>
</dbReference>
<dbReference type="PANTHER" id="PTHR30055">
    <property type="entry name" value="HTH-TYPE TRANSCRIPTIONAL REGULATOR RUTR"/>
    <property type="match status" value="1"/>
</dbReference>
<evidence type="ECO:0000313" key="7">
    <source>
        <dbReference type="Proteomes" id="UP000282106"/>
    </source>
</evidence>
<evidence type="ECO:0000256" key="3">
    <source>
        <dbReference type="ARBA" id="ARBA00023163"/>
    </source>
</evidence>
<reference evidence="6 7" key="1">
    <citation type="submission" date="2018-10" db="EMBL/GenBank/DDBJ databases">
        <authorList>
            <person name="Chen W.-M."/>
        </authorList>
    </citation>
    <scope>NUCLEOTIDE SEQUENCE [LARGE SCALE GENOMIC DNA]</scope>
    <source>
        <strain evidence="6 7">THS-13</strain>
    </source>
</reference>
<proteinExistence type="predicted"/>
<dbReference type="InterPro" id="IPR036271">
    <property type="entry name" value="Tet_transcr_reg_TetR-rel_C_sf"/>
</dbReference>
<keyword evidence="2 4" id="KW-0238">DNA-binding</keyword>
<evidence type="ECO:0000256" key="1">
    <source>
        <dbReference type="ARBA" id="ARBA00023015"/>
    </source>
</evidence>
<dbReference type="PROSITE" id="PS01081">
    <property type="entry name" value="HTH_TETR_1"/>
    <property type="match status" value="1"/>
</dbReference>
<organism evidence="6 7">
    <name type="scientific">Stagnimonas aquatica</name>
    <dbReference type="NCBI Taxonomy" id="2689987"/>
    <lineage>
        <taxon>Bacteria</taxon>
        <taxon>Pseudomonadati</taxon>
        <taxon>Pseudomonadota</taxon>
        <taxon>Gammaproteobacteria</taxon>
        <taxon>Nevskiales</taxon>
        <taxon>Nevskiaceae</taxon>
        <taxon>Stagnimonas</taxon>
    </lineage>
</organism>
<dbReference type="Pfam" id="PF00440">
    <property type="entry name" value="TetR_N"/>
    <property type="match status" value="1"/>
</dbReference>
<dbReference type="RefSeq" id="WP_123212662.1">
    <property type="nucleotide sequence ID" value="NZ_RJVO01000008.1"/>
</dbReference>
<dbReference type="PRINTS" id="PR00455">
    <property type="entry name" value="HTHTETR"/>
</dbReference>
<evidence type="ECO:0000313" key="6">
    <source>
        <dbReference type="EMBL" id="ROH86673.1"/>
    </source>
</evidence>
<gene>
    <name evidence="6" type="ORF">ED208_14605</name>
</gene>
<protein>
    <submittedName>
        <fullName evidence="6">TetR/AcrR family transcriptional regulator</fullName>
    </submittedName>
</protein>
<dbReference type="InterPro" id="IPR001647">
    <property type="entry name" value="HTH_TetR"/>
</dbReference>
<evidence type="ECO:0000259" key="5">
    <source>
        <dbReference type="PROSITE" id="PS50977"/>
    </source>
</evidence>
<keyword evidence="3" id="KW-0804">Transcription</keyword>
<feature type="DNA-binding region" description="H-T-H motif" evidence="4">
    <location>
        <begin position="45"/>
        <end position="64"/>
    </location>
</feature>
<evidence type="ECO:0000256" key="4">
    <source>
        <dbReference type="PROSITE-ProRule" id="PRU00335"/>
    </source>
</evidence>
<dbReference type="InParanoid" id="A0A3N0V1T6"/>
<dbReference type="InterPro" id="IPR009057">
    <property type="entry name" value="Homeodomain-like_sf"/>
</dbReference>
<dbReference type="Gene3D" id="1.10.357.10">
    <property type="entry name" value="Tetracycline Repressor, domain 2"/>
    <property type="match status" value="1"/>
</dbReference>
<feature type="domain" description="HTH tetR-type" evidence="5">
    <location>
        <begin position="22"/>
        <end position="82"/>
    </location>
</feature>
<dbReference type="PANTHER" id="PTHR30055:SF234">
    <property type="entry name" value="HTH-TYPE TRANSCRIPTIONAL REGULATOR BETI"/>
    <property type="match status" value="1"/>
</dbReference>
<dbReference type="EMBL" id="RJVO01000008">
    <property type="protein sequence ID" value="ROH86673.1"/>
    <property type="molecule type" value="Genomic_DNA"/>
</dbReference>
<dbReference type="PROSITE" id="PS50977">
    <property type="entry name" value="HTH_TETR_2"/>
    <property type="match status" value="1"/>
</dbReference>
<comment type="caution">
    <text evidence="6">The sequence shown here is derived from an EMBL/GenBank/DDBJ whole genome shotgun (WGS) entry which is preliminary data.</text>
</comment>
<dbReference type="SUPFAM" id="SSF48498">
    <property type="entry name" value="Tetracyclin repressor-like, C-terminal domain"/>
    <property type="match status" value="1"/>
</dbReference>
<dbReference type="AlphaFoldDB" id="A0A3N0V1T6"/>
<dbReference type="SUPFAM" id="SSF46689">
    <property type="entry name" value="Homeodomain-like"/>
    <property type="match status" value="1"/>
</dbReference>
<dbReference type="GO" id="GO:0000976">
    <property type="term" value="F:transcription cis-regulatory region binding"/>
    <property type="evidence" value="ECO:0007669"/>
    <property type="project" value="TreeGrafter"/>
</dbReference>
<keyword evidence="1" id="KW-0805">Transcription regulation</keyword>
<evidence type="ECO:0000256" key="2">
    <source>
        <dbReference type="ARBA" id="ARBA00023125"/>
    </source>
</evidence>
<name>A0A3N0V1T6_9GAMM</name>
<dbReference type="InterPro" id="IPR023772">
    <property type="entry name" value="DNA-bd_HTH_TetR-type_CS"/>
</dbReference>
<accession>A0A3N0V1T6</accession>
<sequence>MDKDALRKEPLKELIPATARGEATRRKLLDSAEAEFGSKGFHTASVSSITQRAGVGQGTFYLYFRTKEEIFSTLVKEIGRNLRKEMGVAVAAGSNRLDAERRGLEAFFAFAQAHPGLYRIVQEAQFVDEPVFRDYYERLAKGYSSGLTAASAQGELSPGDAEVRAWAIMGVGHMLGLKHCLWQGKAPDKALLDEIMRFVADGIAPHPKSGK</sequence>
<keyword evidence="7" id="KW-1185">Reference proteome</keyword>
<dbReference type="GO" id="GO:0003700">
    <property type="term" value="F:DNA-binding transcription factor activity"/>
    <property type="evidence" value="ECO:0007669"/>
    <property type="project" value="TreeGrafter"/>
</dbReference>